<dbReference type="GO" id="GO:0016853">
    <property type="term" value="F:isomerase activity"/>
    <property type="evidence" value="ECO:0007669"/>
    <property type="project" value="InterPro"/>
</dbReference>
<protein>
    <submittedName>
        <fullName evidence="2">Uncharacterized protein</fullName>
    </submittedName>
</protein>
<keyword evidence="3" id="KW-1185">Reference proteome</keyword>
<reference evidence="2 3" key="1">
    <citation type="submission" date="2019-02" db="EMBL/GenBank/DDBJ databases">
        <title>Deep-cultivation of Planctomycetes and their phenomic and genomic characterization uncovers novel biology.</title>
        <authorList>
            <person name="Wiegand S."/>
            <person name="Jogler M."/>
            <person name="Boedeker C."/>
            <person name="Pinto D."/>
            <person name="Vollmers J."/>
            <person name="Rivas-Marin E."/>
            <person name="Kohn T."/>
            <person name="Peeters S.H."/>
            <person name="Heuer A."/>
            <person name="Rast P."/>
            <person name="Oberbeckmann S."/>
            <person name="Bunk B."/>
            <person name="Jeske O."/>
            <person name="Meyerdierks A."/>
            <person name="Storesund J.E."/>
            <person name="Kallscheuer N."/>
            <person name="Luecker S."/>
            <person name="Lage O.M."/>
            <person name="Pohl T."/>
            <person name="Merkel B.J."/>
            <person name="Hornburger P."/>
            <person name="Mueller R.-W."/>
            <person name="Bruemmer F."/>
            <person name="Labrenz M."/>
            <person name="Spormann A.M."/>
            <person name="Op den Camp H."/>
            <person name="Overmann J."/>
            <person name="Amann R."/>
            <person name="Jetten M.S.M."/>
            <person name="Mascher T."/>
            <person name="Medema M.H."/>
            <person name="Devos D.P."/>
            <person name="Kaster A.-K."/>
            <person name="Ovreas L."/>
            <person name="Rohde M."/>
            <person name="Galperin M.Y."/>
            <person name="Jogler C."/>
        </authorList>
    </citation>
    <scope>NUCLEOTIDE SEQUENCE [LARGE SCALE GENOMIC DNA]</scope>
    <source>
        <strain evidence="2 3">Pan265</strain>
    </source>
</reference>
<evidence type="ECO:0000256" key="1">
    <source>
        <dbReference type="SAM" id="MobiDB-lite"/>
    </source>
</evidence>
<accession>A0A518BYG1</accession>
<feature type="region of interest" description="Disordered" evidence="1">
    <location>
        <begin position="23"/>
        <end position="60"/>
    </location>
</feature>
<dbReference type="Proteomes" id="UP000320386">
    <property type="component" value="Chromosome"/>
</dbReference>
<dbReference type="AlphaFoldDB" id="A0A518BYG1"/>
<organism evidence="2 3">
    <name type="scientific">Mucisphaera calidilacus</name>
    <dbReference type="NCBI Taxonomy" id="2527982"/>
    <lineage>
        <taxon>Bacteria</taxon>
        <taxon>Pseudomonadati</taxon>
        <taxon>Planctomycetota</taxon>
        <taxon>Phycisphaerae</taxon>
        <taxon>Phycisphaerales</taxon>
        <taxon>Phycisphaeraceae</taxon>
        <taxon>Mucisphaera</taxon>
    </lineage>
</organism>
<dbReference type="KEGG" id="mcad:Pan265_18700"/>
<dbReference type="EMBL" id="CP036280">
    <property type="protein sequence ID" value="QDU72010.1"/>
    <property type="molecule type" value="Genomic_DNA"/>
</dbReference>
<name>A0A518BYG1_9BACT</name>
<evidence type="ECO:0000313" key="3">
    <source>
        <dbReference type="Proteomes" id="UP000320386"/>
    </source>
</evidence>
<proteinExistence type="predicted"/>
<sequence length="277" mass="29100">MTTPDPQLIARIAEQVLRAMQASGGSTPAPIQPPLGQCPGAGVLPDPAPVSPPVTVSQQGDPPMVQALTEPPVIDGLITANMIDDAVASSPDGSVILAATARLTPLAQDKVRQAPHRFSRRQVAATQGTLQAINYGQPWLWWTCGQCPAVKQIVEERRHRLLPMIAPREAAALPSVLTDMAGAISTGRAAGGILFVAQAAKPMCFANRLRGIRAILGHCDGSVRQGLRDLGANVLILEFPYNDYDQMAGRVDSMLASSPAVPATIAHALHAVEGARS</sequence>
<gene>
    <name evidence="2" type="ORF">Pan265_18700</name>
</gene>
<dbReference type="Gene3D" id="3.40.1400.10">
    <property type="entry name" value="Sugar-phosphate isomerase, RpiB/LacA/LacB"/>
    <property type="match status" value="1"/>
</dbReference>
<dbReference type="InterPro" id="IPR036569">
    <property type="entry name" value="RpiB_LacA_LacB_sf"/>
</dbReference>
<evidence type="ECO:0000313" key="2">
    <source>
        <dbReference type="EMBL" id="QDU72010.1"/>
    </source>
</evidence>
<dbReference type="GO" id="GO:0005975">
    <property type="term" value="P:carbohydrate metabolic process"/>
    <property type="evidence" value="ECO:0007669"/>
    <property type="project" value="InterPro"/>
</dbReference>